<dbReference type="InterPro" id="IPR050445">
    <property type="entry name" value="Bact_polysacc_biosynth/exp"/>
</dbReference>
<comment type="similarity">
    <text evidence="2">Belongs to the CpsC/CapA family.</text>
</comment>
<gene>
    <name evidence="10" type="ORF">BLA60_40715</name>
</gene>
<evidence type="ECO:0000256" key="8">
    <source>
        <dbReference type="SAM" id="Phobius"/>
    </source>
</evidence>
<keyword evidence="5 8" id="KW-1133">Transmembrane helix</keyword>
<evidence type="ECO:0000256" key="2">
    <source>
        <dbReference type="ARBA" id="ARBA00006683"/>
    </source>
</evidence>
<accession>A0A7Z0WDT6</accession>
<keyword evidence="11" id="KW-1185">Reference proteome</keyword>
<evidence type="ECO:0000256" key="4">
    <source>
        <dbReference type="ARBA" id="ARBA00022692"/>
    </source>
</evidence>
<feature type="transmembrane region" description="Helical" evidence="8">
    <location>
        <begin position="30"/>
        <end position="49"/>
    </location>
</feature>
<dbReference type="PANTHER" id="PTHR32309">
    <property type="entry name" value="TYROSINE-PROTEIN KINASE"/>
    <property type="match status" value="1"/>
</dbReference>
<proteinExistence type="inferred from homology"/>
<organism evidence="10 11">
    <name type="scientific">Actinophytocola xinjiangensis</name>
    <dbReference type="NCBI Taxonomy" id="485602"/>
    <lineage>
        <taxon>Bacteria</taxon>
        <taxon>Bacillati</taxon>
        <taxon>Actinomycetota</taxon>
        <taxon>Actinomycetes</taxon>
        <taxon>Pseudonocardiales</taxon>
        <taxon>Pseudonocardiaceae</taxon>
    </lineage>
</organism>
<keyword evidence="6 8" id="KW-0472">Membrane</keyword>
<evidence type="ECO:0000256" key="5">
    <source>
        <dbReference type="ARBA" id="ARBA00022989"/>
    </source>
</evidence>
<feature type="compositionally biased region" description="Basic and acidic residues" evidence="7">
    <location>
        <begin position="479"/>
        <end position="489"/>
    </location>
</feature>
<dbReference type="Proteomes" id="UP000185696">
    <property type="component" value="Unassembled WGS sequence"/>
</dbReference>
<dbReference type="Pfam" id="PF02706">
    <property type="entry name" value="Wzz"/>
    <property type="match status" value="1"/>
</dbReference>
<name>A0A7Z0WDT6_9PSEU</name>
<evidence type="ECO:0000313" key="10">
    <source>
        <dbReference type="EMBL" id="OLF04430.1"/>
    </source>
</evidence>
<sequence length="489" mass="50805">MTARATGQTGQQPLLDLGRLVVAARRGRRLWLACGLLGLIGGGLLAALLPAPPTAVTRVLVIHEQDQPSDTGSLIRTDAALVATTRIASAALKELGSDQRPEDFLKEYTVTGLTNNVLEISAEGDTPAQALARTRALADAFIADHVGRARSAAQAEATALTDQRGRIEKELAGVNAEIGRVENTDGDTDGAAGLDSLYARRAELTSRVSDLTQQAEQAAIGAPRVAAGTQVVDAPEPVPVSLVRAAATNGAVGLVLGLVAGLALVMVTGVVKDRPVLRRDVAAHLGASVIAQLPAGRRRRATRERERVAGTLARLVRAGPAPVSVLELGAARAAEALTVDLATTLSADRDVLVVAEPAGRIALDAGRARVVGAGEAGPVWPGQTRIGLGSVTPGTAWTDLPHLGVETVLVVRAGFAGTEWLHTVARQLADARIPVIGVVLVDPDPRDRTDGTLWDGLHTAVRGRAAPPPVHQQVNGTRQDLRRLTETPG</sequence>
<dbReference type="AlphaFoldDB" id="A0A7Z0WDT6"/>
<comment type="subcellular location">
    <subcellularLocation>
        <location evidence="1">Cell membrane</location>
        <topology evidence="1">Multi-pass membrane protein</topology>
    </subcellularLocation>
</comment>
<dbReference type="InterPro" id="IPR003856">
    <property type="entry name" value="LPS_length_determ_N"/>
</dbReference>
<reference evidence="10 11" key="1">
    <citation type="submission" date="2016-12" db="EMBL/GenBank/DDBJ databases">
        <title>The draft genome sequence of Actinophytocola xinjiangensis.</title>
        <authorList>
            <person name="Wang W."/>
            <person name="Yuan L."/>
        </authorList>
    </citation>
    <scope>NUCLEOTIDE SEQUENCE [LARGE SCALE GENOMIC DNA]</scope>
    <source>
        <strain evidence="10 11">CGMCC 4.4663</strain>
    </source>
</reference>
<dbReference type="RefSeq" id="WP_075138457.1">
    <property type="nucleotide sequence ID" value="NZ_MSIF01000044.1"/>
</dbReference>
<feature type="transmembrane region" description="Helical" evidence="8">
    <location>
        <begin position="251"/>
        <end position="271"/>
    </location>
</feature>
<protein>
    <submittedName>
        <fullName evidence="10">Polysaccharide biosynthesis protein</fullName>
    </submittedName>
</protein>
<evidence type="ECO:0000313" key="11">
    <source>
        <dbReference type="Proteomes" id="UP000185696"/>
    </source>
</evidence>
<comment type="caution">
    <text evidence="10">The sequence shown here is derived from an EMBL/GenBank/DDBJ whole genome shotgun (WGS) entry which is preliminary data.</text>
</comment>
<keyword evidence="4 8" id="KW-0812">Transmembrane</keyword>
<keyword evidence="3" id="KW-1003">Cell membrane</keyword>
<feature type="region of interest" description="Disordered" evidence="7">
    <location>
        <begin position="466"/>
        <end position="489"/>
    </location>
</feature>
<evidence type="ECO:0000256" key="6">
    <source>
        <dbReference type="ARBA" id="ARBA00023136"/>
    </source>
</evidence>
<dbReference type="PANTHER" id="PTHR32309:SF31">
    <property type="entry name" value="CAPSULAR EXOPOLYSACCHARIDE FAMILY"/>
    <property type="match status" value="1"/>
</dbReference>
<dbReference type="OrthoDB" id="3579861at2"/>
<feature type="domain" description="Polysaccharide chain length determinant N-terminal" evidence="9">
    <location>
        <begin position="15"/>
        <end position="95"/>
    </location>
</feature>
<dbReference type="EMBL" id="MSIF01000044">
    <property type="protein sequence ID" value="OLF04430.1"/>
    <property type="molecule type" value="Genomic_DNA"/>
</dbReference>
<evidence type="ECO:0000256" key="7">
    <source>
        <dbReference type="SAM" id="MobiDB-lite"/>
    </source>
</evidence>
<evidence type="ECO:0000259" key="9">
    <source>
        <dbReference type="Pfam" id="PF02706"/>
    </source>
</evidence>
<dbReference type="GO" id="GO:0005886">
    <property type="term" value="C:plasma membrane"/>
    <property type="evidence" value="ECO:0007669"/>
    <property type="project" value="UniProtKB-SubCell"/>
</dbReference>
<evidence type="ECO:0000256" key="1">
    <source>
        <dbReference type="ARBA" id="ARBA00004651"/>
    </source>
</evidence>
<evidence type="ECO:0000256" key="3">
    <source>
        <dbReference type="ARBA" id="ARBA00022475"/>
    </source>
</evidence>